<dbReference type="PROSITE" id="PS50113">
    <property type="entry name" value="PAC"/>
    <property type="match status" value="2"/>
</dbReference>
<dbReference type="Gene3D" id="3.30.70.270">
    <property type="match status" value="1"/>
</dbReference>
<feature type="region of interest" description="Disordered" evidence="1">
    <location>
        <begin position="638"/>
        <end position="667"/>
    </location>
</feature>
<reference evidence="7 8" key="1">
    <citation type="submission" date="2019-07" db="EMBL/GenBank/DDBJ databases">
        <title>Tepidimonas taiwanensis I1-1 draft genome.</title>
        <authorList>
            <person name="Da Costa M.S."/>
            <person name="Froufe H.J.C."/>
            <person name="Egas C."/>
            <person name="Albuquerque L."/>
        </authorList>
    </citation>
    <scope>NUCLEOTIDE SEQUENCE [LARGE SCALE GENOMIC DNA]</scope>
    <source>
        <strain evidence="7 8">I1-1</strain>
    </source>
</reference>
<sequence>MRWLLRAVLLGALVGSAVAQPVDLPASTASLSAQALFERHAAPMLWIDPDSGHILDANAAAARFYGWSVPLLRQMRIQDINVLDVERVQAERQRAALEERAFFIFPHRLADGSVHLVAVHSTPYTVDGLTRQLSIIQDLSGPSTTAHETWRAHENMAQALAVQRAQLEATHRRRLLLGGALLTLTAITAALLGALLWRQRRLTHAAEQAEAAERAQHAALQQAHHQLQRLSTLAMALRGGATGTWEWDLRRDELQLNAAALQSLGHNAATLPRLDTPAWLALLHPQDRTRFEHAWAAHLAGNAELLSCEVRLRHRDGHWVWVLLRGQISERDAAGHAARLVGVWLDVSQQRHEQETQALAEQVFRHTQDAIVVTDPEGRIVRVNEAFCRLTGYATDEVLGRTPALLASGRHDRAFFAAMWHSLRNDGFWSGDVWNRRRDGSLMANWMSISALRSADGALLGYVGIFHDVTARRLGEEHLQRAALYDPLTGLGNRVLLIDRLQQAIAQAQRHGHVLAVVMLDLDGFKAVNDTYGHAAGDRLLVTLAQRFRALIREGDTAARLGGDEFVFLLPDLIRPADALPTVQRLLQAASTPVEDAAGALRVSASIGIAYFPQDGAPGPDALLQRADEAMYAAKHGGRNRYAEWPPDEATRSNTSLAGSAGANSQP</sequence>
<keyword evidence="8" id="KW-1185">Reference proteome</keyword>
<dbReference type="Proteomes" id="UP000317763">
    <property type="component" value="Unassembled WGS sequence"/>
</dbReference>
<feature type="chain" id="PRO_5022104024" evidence="3">
    <location>
        <begin position="20"/>
        <end position="667"/>
    </location>
</feature>
<dbReference type="EC" id="2.7.7.65" evidence="7"/>
<dbReference type="InterPro" id="IPR035965">
    <property type="entry name" value="PAS-like_dom_sf"/>
</dbReference>
<keyword evidence="2" id="KW-0472">Membrane</keyword>
<dbReference type="AlphaFoldDB" id="A0A554WZ82"/>
<evidence type="ECO:0000313" key="8">
    <source>
        <dbReference type="Proteomes" id="UP000317763"/>
    </source>
</evidence>
<evidence type="ECO:0000259" key="6">
    <source>
        <dbReference type="PROSITE" id="PS50887"/>
    </source>
</evidence>
<dbReference type="PANTHER" id="PTHR46663:SF3">
    <property type="entry name" value="SLL0267 PROTEIN"/>
    <property type="match status" value="1"/>
</dbReference>
<dbReference type="Pfam" id="PF00990">
    <property type="entry name" value="GGDEF"/>
    <property type="match status" value="1"/>
</dbReference>
<dbReference type="InterPro" id="IPR000700">
    <property type="entry name" value="PAS-assoc_C"/>
</dbReference>
<keyword evidence="2" id="KW-1133">Transmembrane helix</keyword>
<dbReference type="Pfam" id="PF13426">
    <property type="entry name" value="PAS_9"/>
    <property type="match status" value="1"/>
</dbReference>
<dbReference type="PROSITE" id="PS50112">
    <property type="entry name" value="PAS"/>
    <property type="match status" value="1"/>
</dbReference>
<keyword evidence="2" id="KW-0812">Transmembrane</keyword>
<dbReference type="SMART" id="SM00267">
    <property type="entry name" value="GGDEF"/>
    <property type="match status" value="1"/>
</dbReference>
<dbReference type="RefSeq" id="WP_052231692.1">
    <property type="nucleotide sequence ID" value="NZ_CP083911.1"/>
</dbReference>
<feature type="domain" description="PAS" evidence="4">
    <location>
        <begin position="356"/>
        <end position="402"/>
    </location>
</feature>
<dbReference type="InterPro" id="IPR043128">
    <property type="entry name" value="Rev_trsase/Diguanyl_cyclase"/>
</dbReference>
<dbReference type="SMART" id="SM00091">
    <property type="entry name" value="PAS"/>
    <property type="match status" value="3"/>
</dbReference>
<feature type="compositionally biased region" description="Polar residues" evidence="1">
    <location>
        <begin position="652"/>
        <end position="667"/>
    </location>
</feature>
<dbReference type="NCBIfam" id="TIGR00229">
    <property type="entry name" value="sensory_box"/>
    <property type="match status" value="2"/>
</dbReference>
<evidence type="ECO:0000259" key="4">
    <source>
        <dbReference type="PROSITE" id="PS50112"/>
    </source>
</evidence>
<comment type="caution">
    <text evidence="7">The sequence shown here is derived from an EMBL/GenBank/DDBJ whole genome shotgun (WGS) entry which is preliminary data.</text>
</comment>
<dbReference type="InterPro" id="IPR001610">
    <property type="entry name" value="PAC"/>
</dbReference>
<dbReference type="EMBL" id="VJOM01000044">
    <property type="protein sequence ID" value="TSE28882.1"/>
    <property type="molecule type" value="Genomic_DNA"/>
</dbReference>
<dbReference type="GO" id="GO:0052621">
    <property type="term" value="F:diguanylate cyclase activity"/>
    <property type="evidence" value="ECO:0007669"/>
    <property type="project" value="UniProtKB-EC"/>
</dbReference>
<organism evidence="7 8">
    <name type="scientific">Tepidimonas taiwanensis</name>
    <dbReference type="NCBI Taxonomy" id="307486"/>
    <lineage>
        <taxon>Bacteria</taxon>
        <taxon>Pseudomonadati</taxon>
        <taxon>Pseudomonadota</taxon>
        <taxon>Betaproteobacteria</taxon>
        <taxon>Burkholderiales</taxon>
        <taxon>Tepidimonas</taxon>
    </lineage>
</organism>
<dbReference type="Pfam" id="PF13188">
    <property type="entry name" value="PAS_8"/>
    <property type="match status" value="1"/>
</dbReference>
<feature type="domain" description="PAC" evidence="5">
    <location>
        <begin position="306"/>
        <end position="359"/>
    </location>
</feature>
<feature type="signal peptide" evidence="3">
    <location>
        <begin position="1"/>
        <end position="19"/>
    </location>
</feature>
<evidence type="ECO:0000256" key="1">
    <source>
        <dbReference type="SAM" id="MobiDB-lite"/>
    </source>
</evidence>
<evidence type="ECO:0000256" key="2">
    <source>
        <dbReference type="SAM" id="Phobius"/>
    </source>
</evidence>
<dbReference type="FunFam" id="3.30.70.270:FF:000001">
    <property type="entry name" value="Diguanylate cyclase domain protein"/>
    <property type="match status" value="1"/>
</dbReference>
<dbReference type="NCBIfam" id="TIGR00254">
    <property type="entry name" value="GGDEF"/>
    <property type="match status" value="1"/>
</dbReference>
<proteinExistence type="predicted"/>
<dbReference type="Gene3D" id="3.30.450.20">
    <property type="entry name" value="PAS domain"/>
    <property type="match status" value="3"/>
</dbReference>
<evidence type="ECO:0000259" key="5">
    <source>
        <dbReference type="PROSITE" id="PS50113"/>
    </source>
</evidence>
<dbReference type="PROSITE" id="PS50887">
    <property type="entry name" value="GGDEF"/>
    <property type="match status" value="1"/>
</dbReference>
<accession>A0A554WZ82</accession>
<dbReference type="CDD" id="cd01949">
    <property type="entry name" value="GGDEF"/>
    <property type="match status" value="1"/>
</dbReference>
<dbReference type="CDD" id="cd00130">
    <property type="entry name" value="PAS"/>
    <property type="match status" value="3"/>
</dbReference>
<dbReference type="SUPFAM" id="SSF55073">
    <property type="entry name" value="Nucleotide cyclase"/>
    <property type="match status" value="1"/>
</dbReference>
<dbReference type="OrthoDB" id="9810730at2"/>
<keyword evidence="7" id="KW-0808">Transferase</keyword>
<dbReference type="SMART" id="SM00086">
    <property type="entry name" value="PAC"/>
    <property type="match status" value="2"/>
</dbReference>
<dbReference type="InterPro" id="IPR000014">
    <property type="entry name" value="PAS"/>
</dbReference>
<dbReference type="InterPro" id="IPR013655">
    <property type="entry name" value="PAS_fold_3"/>
</dbReference>
<name>A0A554WZ82_9BURK</name>
<feature type="transmembrane region" description="Helical" evidence="2">
    <location>
        <begin position="175"/>
        <end position="197"/>
    </location>
</feature>
<dbReference type="PANTHER" id="PTHR46663">
    <property type="entry name" value="DIGUANYLATE CYCLASE DGCT-RELATED"/>
    <property type="match status" value="1"/>
</dbReference>
<dbReference type="InterPro" id="IPR000160">
    <property type="entry name" value="GGDEF_dom"/>
</dbReference>
<feature type="domain" description="GGDEF" evidence="6">
    <location>
        <begin position="513"/>
        <end position="647"/>
    </location>
</feature>
<dbReference type="STRING" id="307486.GCA_000807215_02702"/>
<gene>
    <name evidence="7" type="primary">yegE</name>
    <name evidence="7" type="ORF">Ttaiw_02469</name>
</gene>
<evidence type="ECO:0000256" key="3">
    <source>
        <dbReference type="SAM" id="SignalP"/>
    </source>
</evidence>
<dbReference type="Pfam" id="PF08447">
    <property type="entry name" value="PAS_3"/>
    <property type="match status" value="1"/>
</dbReference>
<dbReference type="SUPFAM" id="SSF55785">
    <property type="entry name" value="PYP-like sensor domain (PAS domain)"/>
    <property type="match status" value="3"/>
</dbReference>
<evidence type="ECO:0000313" key="7">
    <source>
        <dbReference type="EMBL" id="TSE28882.1"/>
    </source>
</evidence>
<keyword evidence="3" id="KW-0732">Signal</keyword>
<keyword evidence="7" id="KW-0548">Nucleotidyltransferase</keyword>
<feature type="domain" description="PAC" evidence="5">
    <location>
        <begin position="429"/>
        <end position="481"/>
    </location>
</feature>
<dbReference type="InterPro" id="IPR052163">
    <property type="entry name" value="DGC-Regulatory_Protein"/>
</dbReference>
<protein>
    <submittedName>
        <fullName evidence="7">Putative diguanylate cyclase YegE</fullName>
        <ecNumber evidence="7">2.7.7.65</ecNumber>
    </submittedName>
</protein>
<dbReference type="InterPro" id="IPR029787">
    <property type="entry name" value="Nucleotide_cyclase"/>
</dbReference>